<dbReference type="EC" id="5.2.1.8" evidence="5"/>
<comment type="similarity">
    <text evidence="2 5">Belongs to the cyclophilin-type PPIase family.</text>
</comment>
<evidence type="ECO:0000256" key="3">
    <source>
        <dbReference type="ARBA" id="ARBA00023110"/>
    </source>
</evidence>
<dbReference type="GO" id="GO:0003755">
    <property type="term" value="F:peptidyl-prolyl cis-trans isomerase activity"/>
    <property type="evidence" value="ECO:0007669"/>
    <property type="project" value="UniProtKB-UniRule"/>
</dbReference>
<dbReference type="PIRSF" id="PIRSF001467">
    <property type="entry name" value="Peptidylpro_ismrse"/>
    <property type="match status" value="1"/>
</dbReference>
<dbReference type="EMBL" id="DVNZ01000124">
    <property type="protein sequence ID" value="HIU94279.1"/>
    <property type="molecule type" value="Genomic_DNA"/>
</dbReference>
<dbReference type="InterPro" id="IPR024936">
    <property type="entry name" value="Cyclophilin-type_PPIase"/>
</dbReference>
<evidence type="ECO:0000313" key="7">
    <source>
        <dbReference type="EMBL" id="HIU94279.1"/>
    </source>
</evidence>
<evidence type="ECO:0000256" key="5">
    <source>
        <dbReference type="RuleBase" id="RU363019"/>
    </source>
</evidence>
<evidence type="ECO:0000256" key="1">
    <source>
        <dbReference type="ARBA" id="ARBA00002388"/>
    </source>
</evidence>
<name>A0A9D1N3W3_9FIRM</name>
<evidence type="ECO:0000313" key="8">
    <source>
        <dbReference type="Proteomes" id="UP000824128"/>
    </source>
</evidence>
<dbReference type="SUPFAM" id="SSF50891">
    <property type="entry name" value="Cyclophilin-like"/>
    <property type="match status" value="1"/>
</dbReference>
<dbReference type="PANTHER" id="PTHR45625:SF4">
    <property type="entry name" value="PEPTIDYLPROLYL ISOMERASE DOMAIN AND WD REPEAT-CONTAINING PROTEIN 1"/>
    <property type="match status" value="1"/>
</dbReference>
<protein>
    <recommendedName>
        <fullName evidence="5">Peptidyl-prolyl cis-trans isomerase</fullName>
        <shortName evidence="5">PPIase</shortName>
        <ecNumber evidence="5">5.2.1.8</ecNumber>
    </recommendedName>
</protein>
<dbReference type="PROSITE" id="PS50072">
    <property type="entry name" value="CSA_PPIASE_2"/>
    <property type="match status" value="1"/>
</dbReference>
<dbReference type="InterPro" id="IPR044666">
    <property type="entry name" value="Cyclophilin_A-like"/>
</dbReference>
<accession>A0A9D1N3W3</accession>
<dbReference type="InterPro" id="IPR020892">
    <property type="entry name" value="Cyclophilin-type_PPIase_CS"/>
</dbReference>
<evidence type="ECO:0000259" key="6">
    <source>
        <dbReference type="PROSITE" id="PS50072"/>
    </source>
</evidence>
<dbReference type="Proteomes" id="UP000824128">
    <property type="component" value="Unassembled WGS sequence"/>
</dbReference>
<dbReference type="InterPro" id="IPR002130">
    <property type="entry name" value="Cyclophilin-type_PPIase_dom"/>
</dbReference>
<feature type="domain" description="PPIase cyclophilin-type" evidence="6">
    <location>
        <begin position="13"/>
        <end position="168"/>
    </location>
</feature>
<reference evidence="7" key="1">
    <citation type="submission" date="2020-10" db="EMBL/GenBank/DDBJ databases">
        <authorList>
            <person name="Gilroy R."/>
        </authorList>
    </citation>
    <scope>NUCLEOTIDE SEQUENCE</scope>
    <source>
        <strain evidence="7">ChiGjej2B2-16831</strain>
    </source>
</reference>
<comment type="function">
    <text evidence="1 5">PPIases accelerate the folding of proteins. It catalyzes the cis-trans isomerization of proline imidic peptide bonds in oligopeptides.</text>
</comment>
<dbReference type="InterPro" id="IPR029000">
    <property type="entry name" value="Cyclophilin-like_dom_sf"/>
</dbReference>
<dbReference type="PRINTS" id="PR00153">
    <property type="entry name" value="CSAPPISMRASE"/>
</dbReference>
<comment type="catalytic activity">
    <reaction evidence="5">
        <text>[protein]-peptidylproline (omega=180) = [protein]-peptidylproline (omega=0)</text>
        <dbReference type="Rhea" id="RHEA:16237"/>
        <dbReference type="Rhea" id="RHEA-COMP:10747"/>
        <dbReference type="Rhea" id="RHEA-COMP:10748"/>
        <dbReference type="ChEBI" id="CHEBI:83833"/>
        <dbReference type="ChEBI" id="CHEBI:83834"/>
        <dbReference type="EC" id="5.2.1.8"/>
    </reaction>
</comment>
<gene>
    <name evidence="7" type="ORF">IAD24_03890</name>
</gene>
<dbReference type="GO" id="GO:0006457">
    <property type="term" value="P:protein folding"/>
    <property type="evidence" value="ECO:0007669"/>
    <property type="project" value="InterPro"/>
</dbReference>
<keyword evidence="4 5" id="KW-0413">Isomerase</keyword>
<dbReference type="AlphaFoldDB" id="A0A9D1N3W3"/>
<dbReference type="CDD" id="cd00317">
    <property type="entry name" value="cyclophilin"/>
    <property type="match status" value="1"/>
</dbReference>
<evidence type="ECO:0000256" key="2">
    <source>
        <dbReference type="ARBA" id="ARBA00007365"/>
    </source>
</evidence>
<dbReference type="PROSITE" id="PS00170">
    <property type="entry name" value="CSA_PPIASE_1"/>
    <property type="match status" value="1"/>
</dbReference>
<organism evidence="7 8">
    <name type="scientific">Candidatus Aphodomorpha intestinavium</name>
    <dbReference type="NCBI Taxonomy" id="2840672"/>
    <lineage>
        <taxon>Bacteria</taxon>
        <taxon>Bacillati</taxon>
        <taxon>Bacillota</taxon>
        <taxon>Clostridia</taxon>
        <taxon>Eubacteriales</taxon>
        <taxon>Candidatus Aphodomorpha</taxon>
    </lineage>
</organism>
<proteinExistence type="inferred from homology"/>
<dbReference type="Pfam" id="PF00160">
    <property type="entry name" value="Pro_isomerase"/>
    <property type="match status" value="1"/>
</dbReference>
<evidence type="ECO:0000256" key="4">
    <source>
        <dbReference type="ARBA" id="ARBA00023235"/>
    </source>
</evidence>
<dbReference type="Gene3D" id="2.40.100.10">
    <property type="entry name" value="Cyclophilin-like"/>
    <property type="match status" value="1"/>
</dbReference>
<comment type="caution">
    <text evidence="7">The sequence shown here is derived from an EMBL/GenBank/DDBJ whole genome shotgun (WGS) entry which is preliminary data.</text>
</comment>
<sequence>MEQQNPIATIEMENGGVIRVELYPDVAENTVRNFIALANDCFYDGLTFHRVIAGFMIQGGDPAGDGTGGPGYRIRGEFSNNGHDNGVSHERGVISMARQGNPYFPAAAYNTAGSQFFIMHADNDYLDGDYAAFGRVIEGMDVVDAIAAAATDANDCPLEPQRMASVRVETFGVDYGEPERIEE</sequence>
<keyword evidence="3 5" id="KW-0697">Rotamase</keyword>
<dbReference type="PANTHER" id="PTHR45625">
    <property type="entry name" value="PEPTIDYL-PROLYL CIS-TRANS ISOMERASE-RELATED"/>
    <property type="match status" value="1"/>
</dbReference>
<reference evidence="7" key="2">
    <citation type="journal article" date="2021" name="PeerJ">
        <title>Extensive microbial diversity within the chicken gut microbiome revealed by metagenomics and culture.</title>
        <authorList>
            <person name="Gilroy R."/>
            <person name="Ravi A."/>
            <person name="Getino M."/>
            <person name="Pursley I."/>
            <person name="Horton D.L."/>
            <person name="Alikhan N.F."/>
            <person name="Baker D."/>
            <person name="Gharbi K."/>
            <person name="Hall N."/>
            <person name="Watson M."/>
            <person name="Adriaenssens E.M."/>
            <person name="Foster-Nyarko E."/>
            <person name="Jarju S."/>
            <person name="Secka A."/>
            <person name="Antonio M."/>
            <person name="Oren A."/>
            <person name="Chaudhuri R.R."/>
            <person name="La Ragione R."/>
            <person name="Hildebrand F."/>
            <person name="Pallen M.J."/>
        </authorList>
    </citation>
    <scope>NUCLEOTIDE SEQUENCE</scope>
    <source>
        <strain evidence="7">ChiGjej2B2-16831</strain>
    </source>
</reference>